<keyword evidence="4 8" id="KW-0812">Transmembrane</keyword>
<dbReference type="GO" id="GO:0005886">
    <property type="term" value="C:plasma membrane"/>
    <property type="evidence" value="ECO:0007669"/>
    <property type="project" value="UniProtKB-SubCell"/>
</dbReference>
<evidence type="ECO:0000256" key="1">
    <source>
        <dbReference type="ARBA" id="ARBA00004141"/>
    </source>
</evidence>
<sequence>MWRILLSVFFPLVAIVSFLVFSSDQGYVLIRVDHYDIETTVTAMIILLVTFFLFFFFITQFLKSIFNLRRRFIHRKALKQEKEALIKFLEGDFQKVETKLMSQIKQAENPIFNYLLAAMAAEKDSRHAHSDQYLAKAEQYIKQKFTGGKQAEKNRLTLNITRVRIQLSRGDIDLAQTGIYPLLKKAPEHPEVLRLAEKIFLQTKSYPSLLKILPVMRKMRLHPENEIQALEQKLHRSLPTSTTSGSKRRLKSD</sequence>
<evidence type="ECO:0000256" key="6">
    <source>
        <dbReference type="ARBA" id="ARBA00023136"/>
    </source>
</evidence>
<dbReference type="Pfam" id="PF07219">
    <property type="entry name" value="HemY_N"/>
    <property type="match status" value="1"/>
</dbReference>
<dbReference type="Proteomes" id="UP000216438">
    <property type="component" value="Chromosome"/>
</dbReference>
<evidence type="ECO:0000256" key="8">
    <source>
        <dbReference type="SAM" id="Phobius"/>
    </source>
</evidence>
<evidence type="ECO:0000256" key="5">
    <source>
        <dbReference type="ARBA" id="ARBA00022989"/>
    </source>
</evidence>
<feature type="domain" description="HemY N-terminal" evidence="9">
    <location>
        <begin position="26"/>
        <end position="123"/>
    </location>
</feature>
<gene>
    <name evidence="10" type="ORF">BA171_07070</name>
</gene>
<reference evidence="10 11" key="2">
    <citation type="submission" date="2017-09" db="EMBL/GenBank/DDBJ databases">
        <title>The genome of whitefly Bemisia tabaci, a global crop pest, provides novel insights into virus transmission, host adaptation and insecticide resistance.</title>
        <authorList>
            <person name="Kaur N."/>
            <person name="Kliot A."/>
            <person name="Pinheiro P.V."/>
            <person name="Luan J."/>
            <person name="Zheng Y."/>
            <person name="Liu W."/>
            <person name="Sun H."/>
            <person name="Yang X."/>
            <person name="Xu Y."/>
            <person name="Luo Y."/>
            <person name="Kruse A."/>
            <person name="Fisher T.W."/>
            <person name="Nelson D.R."/>
            <person name="Elimelech M."/>
            <person name="MacCoss M."/>
            <person name="Johnson R."/>
            <person name="Cohen E."/>
            <person name="Hunter W.B."/>
            <person name="Brown J.K."/>
            <person name="Jander G."/>
            <person name="Cilia M."/>
            <person name="Douglas A.E."/>
            <person name="Ghanim M."/>
            <person name="Simmons A.M."/>
            <person name="Wintermantel W.M."/>
            <person name="Ling K.-S."/>
            <person name="Fei Z."/>
        </authorList>
    </citation>
    <scope>NUCLEOTIDE SEQUENCE [LARGE SCALE GENOMIC DNA]</scope>
    <source>
        <strain evidence="10 11">MEAM1</strain>
    </source>
</reference>
<keyword evidence="6 8" id="KW-0472">Membrane</keyword>
<keyword evidence="5 8" id="KW-1133">Transmembrane helix</keyword>
<evidence type="ECO:0000313" key="10">
    <source>
        <dbReference type="EMBL" id="ASX26776.1"/>
    </source>
</evidence>
<evidence type="ECO:0000259" key="9">
    <source>
        <dbReference type="Pfam" id="PF07219"/>
    </source>
</evidence>
<feature type="transmembrane region" description="Helical" evidence="8">
    <location>
        <begin position="41"/>
        <end position="62"/>
    </location>
</feature>
<organism evidence="10 11">
    <name type="scientific">Candidatus Hamiltonella defensa</name>
    <name type="common">Bemisia tabaci</name>
    <dbReference type="NCBI Taxonomy" id="672795"/>
    <lineage>
        <taxon>Bacteria</taxon>
        <taxon>Pseudomonadati</taxon>
        <taxon>Pseudomonadota</taxon>
        <taxon>Gammaproteobacteria</taxon>
        <taxon>Enterobacterales</taxon>
        <taxon>Enterobacteriaceae</taxon>
        <taxon>aphid secondary symbionts</taxon>
        <taxon>Candidatus Williamhamiltonella</taxon>
    </lineage>
</organism>
<evidence type="ECO:0000256" key="2">
    <source>
        <dbReference type="ARBA" id="ARBA00004236"/>
    </source>
</evidence>
<reference evidence="11" key="1">
    <citation type="submission" date="2016-06" db="EMBL/GenBank/DDBJ databases">
        <authorList>
            <person name="Chen W."/>
            <person name="Hasegawa D.K."/>
        </authorList>
    </citation>
    <scope>NUCLEOTIDE SEQUENCE [LARGE SCALE GENOMIC DNA]</scope>
    <source>
        <strain evidence="11">MEAM1</strain>
    </source>
</reference>
<evidence type="ECO:0000256" key="4">
    <source>
        <dbReference type="ARBA" id="ARBA00022692"/>
    </source>
</evidence>
<feature type="region of interest" description="Disordered" evidence="7">
    <location>
        <begin position="234"/>
        <end position="253"/>
    </location>
</feature>
<protein>
    <submittedName>
        <fullName evidence="10">Protoheme IX synthesis protein</fullName>
    </submittedName>
</protein>
<dbReference type="OrthoDB" id="7067577at2"/>
<dbReference type="InterPro" id="IPR005254">
    <property type="entry name" value="Heme_biosyn_assoc_TPR_pro"/>
</dbReference>
<evidence type="ECO:0000313" key="11">
    <source>
        <dbReference type="Proteomes" id="UP000216438"/>
    </source>
</evidence>
<comment type="subcellular location">
    <subcellularLocation>
        <location evidence="2">Cell membrane</location>
    </subcellularLocation>
    <subcellularLocation>
        <location evidence="1">Membrane</location>
        <topology evidence="1">Multi-pass membrane protein</topology>
    </subcellularLocation>
</comment>
<dbReference type="GO" id="GO:0042168">
    <property type="term" value="P:heme metabolic process"/>
    <property type="evidence" value="ECO:0007669"/>
    <property type="project" value="InterPro"/>
</dbReference>
<evidence type="ECO:0000256" key="7">
    <source>
        <dbReference type="SAM" id="MobiDB-lite"/>
    </source>
</evidence>
<keyword evidence="3" id="KW-1003">Cell membrane</keyword>
<proteinExistence type="predicted"/>
<dbReference type="RefSeq" id="WP_016856892.1">
    <property type="nucleotide sequence ID" value="NZ_CP016303.1"/>
</dbReference>
<name>A0A249DZ09_9ENTR</name>
<dbReference type="NCBIfam" id="TIGR00540">
    <property type="entry name" value="TPR_hemY_coli"/>
    <property type="match status" value="1"/>
</dbReference>
<dbReference type="AlphaFoldDB" id="A0A249DZ09"/>
<dbReference type="EMBL" id="CP016303">
    <property type="protein sequence ID" value="ASX26776.1"/>
    <property type="molecule type" value="Genomic_DNA"/>
</dbReference>
<evidence type="ECO:0000256" key="3">
    <source>
        <dbReference type="ARBA" id="ARBA00022475"/>
    </source>
</evidence>
<dbReference type="InterPro" id="IPR010817">
    <property type="entry name" value="HemY_N"/>
</dbReference>
<accession>A0A249DZ09</accession>